<dbReference type="Proteomes" id="UP000006048">
    <property type="component" value="Chromosome"/>
</dbReference>
<dbReference type="GO" id="GO:0016020">
    <property type="term" value="C:membrane"/>
    <property type="evidence" value="ECO:0007669"/>
    <property type="project" value="InterPro"/>
</dbReference>
<proteinExistence type="predicted"/>
<keyword evidence="5 7" id="KW-0472">Membrane</keyword>
<protein>
    <recommendedName>
        <fullName evidence="11">Flagellar protein</fullName>
    </recommendedName>
</protein>
<accession>I4B1J0</accession>
<dbReference type="EMBL" id="CP002959">
    <property type="protein sequence ID" value="AFM11147.1"/>
    <property type="molecule type" value="Genomic_DNA"/>
</dbReference>
<feature type="compositionally biased region" description="Basic and acidic residues" evidence="6">
    <location>
        <begin position="213"/>
        <end position="237"/>
    </location>
</feature>
<evidence type="ECO:0000256" key="7">
    <source>
        <dbReference type="SAM" id="Phobius"/>
    </source>
</evidence>
<feature type="signal peptide" evidence="8">
    <location>
        <begin position="1"/>
        <end position="19"/>
    </location>
</feature>
<evidence type="ECO:0000313" key="10">
    <source>
        <dbReference type="Proteomes" id="UP000006048"/>
    </source>
</evidence>
<dbReference type="STRING" id="869212.Turpa_0493"/>
<evidence type="ECO:0000256" key="5">
    <source>
        <dbReference type="ARBA" id="ARBA00023136"/>
    </source>
</evidence>
<keyword evidence="3 7" id="KW-0812">Transmembrane</keyword>
<evidence type="ECO:0000256" key="2">
    <source>
        <dbReference type="ARBA" id="ARBA00022475"/>
    </source>
</evidence>
<name>I4B1J0_TURPD</name>
<keyword evidence="2" id="KW-1003">Cell membrane</keyword>
<dbReference type="AlphaFoldDB" id="I4B1J0"/>
<evidence type="ECO:0000256" key="1">
    <source>
        <dbReference type="ARBA" id="ARBA00004236"/>
    </source>
</evidence>
<keyword evidence="4 7" id="KW-1133">Transmembrane helix</keyword>
<evidence type="ECO:0008006" key="11">
    <source>
        <dbReference type="Google" id="ProtNLM"/>
    </source>
</evidence>
<sequence length="237" mass="27015">MKLSIVFSILILFAPNLKAQDADVKTPAAPAAVEKPATEAPRKAETLDDFDRQLQRELDATPGRPANGTEQPSLVWQFVRTLLTLSFLLAIFYGIFRLYKFKRELPQQSFSAITSIYDFPLGPNQRLQILEIAGRLMILGVSENSVQLISEVTDKYTVDRIKLDCAEDKRAPQVDFITELSRVIKTNLSQRFGKKDPGSFSLQESGDDNTELEAQRRSSMERLRKMRSEKFDWRDKP</sequence>
<keyword evidence="8" id="KW-0732">Signal</keyword>
<gene>
    <name evidence="9" type="ordered locus">Turpa_0493</name>
</gene>
<reference evidence="9 10" key="1">
    <citation type="submission" date="2012-06" db="EMBL/GenBank/DDBJ databases">
        <title>The complete chromosome of genome of Turneriella parva DSM 21527.</title>
        <authorList>
            <consortium name="US DOE Joint Genome Institute (JGI-PGF)"/>
            <person name="Lucas S."/>
            <person name="Han J."/>
            <person name="Lapidus A."/>
            <person name="Bruce D."/>
            <person name="Goodwin L."/>
            <person name="Pitluck S."/>
            <person name="Peters L."/>
            <person name="Kyrpides N."/>
            <person name="Mavromatis K."/>
            <person name="Ivanova N."/>
            <person name="Mikhailova N."/>
            <person name="Chertkov O."/>
            <person name="Detter J.C."/>
            <person name="Tapia R."/>
            <person name="Han C."/>
            <person name="Land M."/>
            <person name="Hauser L."/>
            <person name="Markowitz V."/>
            <person name="Cheng J.-F."/>
            <person name="Hugenholtz P."/>
            <person name="Woyke T."/>
            <person name="Wu D."/>
            <person name="Gronow S."/>
            <person name="Wellnitz S."/>
            <person name="Brambilla E."/>
            <person name="Klenk H.-P."/>
            <person name="Eisen J.A."/>
        </authorList>
    </citation>
    <scope>NUCLEOTIDE SEQUENCE [LARGE SCALE GENOMIC DNA]</scope>
    <source>
        <strain evidence="10">ATCC BAA-1111 / DSM 21527 / NCTC 11395 / H</strain>
    </source>
</reference>
<organism evidence="9 10">
    <name type="scientific">Turneriella parva (strain ATCC BAA-1111 / DSM 21527 / NCTC 11395 / H)</name>
    <name type="common">Leptospira parva</name>
    <dbReference type="NCBI Taxonomy" id="869212"/>
    <lineage>
        <taxon>Bacteria</taxon>
        <taxon>Pseudomonadati</taxon>
        <taxon>Spirochaetota</taxon>
        <taxon>Spirochaetia</taxon>
        <taxon>Leptospirales</taxon>
        <taxon>Leptospiraceae</taxon>
        <taxon>Turneriella</taxon>
    </lineage>
</organism>
<feature type="region of interest" description="Disordered" evidence="6">
    <location>
        <begin position="195"/>
        <end position="237"/>
    </location>
</feature>
<evidence type="ECO:0000256" key="6">
    <source>
        <dbReference type="SAM" id="MobiDB-lite"/>
    </source>
</evidence>
<keyword evidence="10" id="KW-1185">Reference proteome</keyword>
<feature type="chain" id="PRO_5003685756" description="Flagellar protein" evidence="8">
    <location>
        <begin position="20"/>
        <end position="237"/>
    </location>
</feature>
<dbReference type="InterPro" id="IPR022781">
    <property type="entry name" value="Flagellar_biosynth_FliO"/>
</dbReference>
<dbReference type="Pfam" id="PF04347">
    <property type="entry name" value="FliO"/>
    <property type="match status" value="1"/>
</dbReference>
<comment type="subcellular location">
    <subcellularLocation>
        <location evidence="1">Cell membrane</location>
    </subcellularLocation>
</comment>
<evidence type="ECO:0000256" key="3">
    <source>
        <dbReference type="ARBA" id="ARBA00022692"/>
    </source>
</evidence>
<evidence type="ECO:0000256" key="8">
    <source>
        <dbReference type="SAM" id="SignalP"/>
    </source>
</evidence>
<dbReference type="KEGG" id="tpx:Turpa_0493"/>
<evidence type="ECO:0000256" key="4">
    <source>
        <dbReference type="ARBA" id="ARBA00022989"/>
    </source>
</evidence>
<feature type="transmembrane region" description="Helical" evidence="7">
    <location>
        <begin position="74"/>
        <end position="96"/>
    </location>
</feature>
<dbReference type="HOGENOM" id="CLU_1170254_0_0_12"/>
<dbReference type="GO" id="GO:0044781">
    <property type="term" value="P:bacterial-type flagellum organization"/>
    <property type="evidence" value="ECO:0007669"/>
    <property type="project" value="InterPro"/>
</dbReference>
<evidence type="ECO:0000313" key="9">
    <source>
        <dbReference type="EMBL" id="AFM11147.1"/>
    </source>
</evidence>